<dbReference type="Gene3D" id="3.40.50.720">
    <property type="entry name" value="NAD(P)-binding Rossmann-like Domain"/>
    <property type="match status" value="1"/>
</dbReference>
<comment type="similarity">
    <text evidence="2">Belongs to the Gfo/Idh/MocA family. Glycosyl hydrolase 109 subfamily.</text>
</comment>
<dbReference type="PANTHER" id="PTHR43818">
    <property type="entry name" value="BCDNA.GH03377"/>
    <property type="match status" value="1"/>
</dbReference>
<dbReference type="Pfam" id="PF21252">
    <property type="entry name" value="Glyco_hydro_109_C"/>
    <property type="match status" value="1"/>
</dbReference>
<dbReference type="Proteomes" id="UP001597118">
    <property type="component" value="Unassembled WGS sequence"/>
</dbReference>
<keyword evidence="9" id="KW-1185">Reference proteome</keyword>
<protein>
    <submittedName>
        <fullName evidence="8">Gfo/Idh/MocA family protein</fullName>
    </submittedName>
</protein>
<proteinExistence type="inferred from homology"/>
<feature type="domain" description="Glycosyl hydrolase 109 C-terminal" evidence="7">
    <location>
        <begin position="197"/>
        <end position="360"/>
    </location>
</feature>
<evidence type="ECO:0000256" key="3">
    <source>
        <dbReference type="ARBA" id="ARBA00022801"/>
    </source>
</evidence>
<dbReference type="EMBL" id="JBHUDG010000045">
    <property type="protein sequence ID" value="MFD1631275.1"/>
    <property type="molecule type" value="Genomic_DNA"/>
</dbReference>
<evidence type="ECO:0000256" key="4">
    <source>
        <dbReference type="ARBA" id="ARBA00023027"/>
    </source>
</evidence>
<accession>A0ABW4IEY0</accession>
<evidence type="ECO:0000256" key="1">
    <source>
        <dbReference type="ARBA" id="ARBA00001911"/>
    </source>
</evidence>
<keyword evidence="5" id="KW-0326">Glycosidase</keyword>
<dbReference type="Pfam" id="PF01408">
    <property type="entry name" value="GFO_IDH_MocA"/>
    <property type="match status" value="1"/>
</dbReference>
<evidence type="ECO:0000313" key="9">
    <source>
        <dbReference type="Proteomes" id="UP001597118"/>
    </source>
</evidence>
<comment type="caution">
    <text evidence="8">The sequence shown here is derived from an EMBL/GenBank/DDBJ whole genome shotgun (WGS) entry which is preliminary data.</text>
</comment>
<evidence type="ECO:0000256" key="2">
    <source>
        <dbReference type="ARBA" id="ARBA00009329"/>
    </source>
</evidence>
<dbReference type="InterPro" id="IPR000683">
    <property type="entry name" value="Gfo/Idh/MocA-like_OxRdtase_N"/>
</dbReference>
<keyword evidence="3" id="KW-0378">Hydrolase</keyword>
<dbReference type="SUPFAM" id="SSF51735">
    <property type="entry name" value="NAD(P)-binding Rossmann-fold domains"/>
    <property type="match status" value="1"/>
</dbReference>
<feature type="domain" description="Gfo/Idh/MocA-like oxidoreductase N-terminal" evidence="6">
    <location>
        <begin position="61"/>
        <end position="186"/>
    </location>
</feature>
<keyword evidence="4" id="KW-0520">NAD</keyword>
<sequence length="474" mass="53368">MSANRRSFLKWGGLASLSLIGARINTYANPVLDINHGNPLKKEGAARFNMCNYTAPKMDNVRVGIIGIGNRGKGFVARLSKIDGVTIQGLSDIVPSRVEEAKSKLDSKYNRPVSYTKSADDWKNLCDRNDIDLIYVATPWALHTPMAVYAMEQGKHVCVEVPAATSIEESWQLVETSERTKKHCMMLENCCYDFFELLTLNMARQGFFGEIIHGEGAYIHDLYEGNFSRKKYDSNMWRLKENASRNGNLYPTHGLGPICQIMNINRGDQFDYMVSMSTNDFMLGNKAEEMAAKDDFFKEYVGKPFRGNMNTSTIRTKNGKTIMLQHDVTSPRPYSRIHLISGTKGFAQKYPLPGRIAISHNRFFNEKEMKEVEDRYTPDIVRKMGEIAQSIGGHGGMDFLMDWRTIDCIRNGLPLDQDVYDAAAWSSIMPLSAASLKNRSGSVDIPDFTRGNWKTNVPLNLSLEKGGTTKLRGK</sequence>
<name>A0ABW4IEY0_9SPHI</name>
<dbReference type="InterPro" id="IPR049303">
    <property type="entry name" value="Glyco_hydro_109_C"/>
</dbReference>
<dbReference type="RefSeq" id="WP_379663644.1">
    <property type="nucleotide sequence ID" value="NZ_JBHUDG010000045.1"/>
</dbReference>
<gene>
    <name evidence="8" type="ORF">ACFSAH_15465</name>
</gene>
<evidence type="ECO:0000313" key="8">
    <source>
        <dbReference type="EMBL" id="MFD1631275.1"/>
    </source>
</evidence>
<dbReference type="InterPro" id="IPR050463">
    <property type="entry name" value="Gfo/Idh/MocA_oxidrdct_glycsds"/>
</dbReference>
<reference evidence="9" key="1">
    <citation type="journal article" date="2019" name="Int. J. Syst. Evol. Microbiol.">
        <title>The Global Catalogue of Microorganisms (GCM) 10K type strain sequencing project: providing services to taxonomists for standard genome sequencing and annotation.</title>
        <authorList>
            <consortium name="The Broad Institute Genomics Platform"/>
            <consortium name="The Broad Institute Genome Sequencing Center for Infectious Disease"/>
            <person name="Wu L."/>
            <person name="Ma J."/>
        </authorList>
    </citation>
    <scope>NUCLEOTIDE SEQUENCE [LARGE SCALE GENOMIC DNA]</scope>
    <source>
        <strain evidence="9">CCUG 53762</strain>
    </source>
</reference>
<evidence type="ECO:0000259" key="7">
    <source>
        <dbReference type="Pfam" id="PF21252"/>
    </source>
</evidence>
<dbReference type="InterPro" id="IPR036291">
    <property type="entry name" value="NAD(P)-bd_dom_sf"/>
</dbReference>
<evidence type="ECO:0000256" key="5">
    <source>
        <dbReference type="ARBA" id="ARBA00023295"/>
    </source>
</evidence>
<comment type="cofactor">
    <cofactor evidence="1">
        <name>NAD(+)</name>
        <dbReference type="ChEBI" id="CHEBI:57540"/>
    </cofactor>
</comment>
<dbReference type="PANTHER" id="PTHR43818:SF1">
    <property type="entry name" value="GLYCOSYL HYDROLASE FAMILY 109 PROTEIN"/>
    <property type="match status" value="1"/>
</dbReference>
<evidence type="ECO:0000259" key="6">
    <source>
        <dbReference type="Pfam" id="PF01408"/>
    </source>
</evidence>
<dbReference type="Gene3D" id="3.30.360.10">
    <property type="entry name" value="Dihydrodipicolinate Reductase, domain 2"/>
    <property type="match status" value="1"/>
</dbReference>
<organism evidence="8 9">
    <name type="scientific">Pseudopedobacter beijingensis</name>
    <dbReference type="NCBI Taxonomy" id="1207056"/>
    <lineage>
        <taxon>Bacteria</taxon>
        <taxon>Pseudomonadati</taxon>
        <taxon>Bacteroidota</taxon>
        <taxon>Sphingobacteriia</taxon>
        <taxon>Sphingobacteriales</taxon>
        <taxon>Sphingobacteriaceae</taxon>
        <taxon>Pseudopedobacter</taxon>
    </lineage>
</organism>